<dbReference type="EMBL" id="FNFP01000001">
    <property type="protein sequence ID" value="SDJ90487.1"/>
    <property type="molecule type" value="Genomic_DNA"/>
</dbReference>
<gene>
    <name evidence="3" type="ORF">SAMN05660472_00233</name>
</gene>
<feature type="region of interest" description="Disordered" evidence="1">
    <location>
        <begin position="29"/>
        <end position="49"/>
    </location>
</feature>
<dbReference type="Proteomes" id="UP000198718">
    <property type="component" value="Unassembled WGS sequence"/>
</dbReference>
<evidence type="ECO:0000313" key="4">
    <source>
        <dbReference type="Proteomes" id="UP000198718"/>
    </source>
</evidence>
<dbReference type="RefSeq" id="WP_090549120.1">
    <property type="nucleotide sequence ID" value="NZ_FNFP01000001.1"/>
</dbReference>
<protein>
    <submittedName>
        <fullName evidence="3">Sporulation and spore germination</fullName>
    </submittedName>
</protein>
<dbReference type="SMART" id="SM00909">
    <property type="entry name" value="Germane"/>
    <property type="match status" value="1"/>
</dbReference>
<evidence type="ECO:0000313" key="3">
    <source>
        <dbReference type="EMBL" id="SDJ90487.1"/>
    </source>
</evidence>
<accession>A0A1G8XJC3</accession>
<reference evidence="3 4" key="1">
    <citation type="submission" date="2016-10" db="EMBL/GenBank/DDBJ databases">
        <authorList>
            <person name="de Groot N.N."/>
        </authorList>
    </citation>
    <scope>NUCLEOTIDE SEQUENCE [LARGE SCALE GENOMIC DNA]</scope>
    <source>
        <strain evidence="3 4">DSM 18346</strain>
    </source>
</reference>
<evidence type="ECO:0000256" key="1">
    <source>
        <dbReference type="SAM" id="MobiDB-lite"/>
    </source>
</evidence>
<dbReference type="Pfam" id="PF10646">
    <property type="entry name" value="Germane"/>
    <property type="match status" value="1"/>
</dbReference>
<evidence type="ECO:0000259" key="2">
    <source>
        <dbReference type="SMART" id="SM00909"/>
    </source>
</evidence>
<dbReference type="STRING" id="393762.SAMN05660472_00233"/>
<dbReference type="InterPro" id="IPR019606">
    <property type="entry name" value="GerMN"/>
</dbReference>
<sequence length="190" mass="21131">MKMKKLGLILLIIAMMVTFIGCDRRQVENETPPVETENVDNDNDVVDPTPQEENVEVTLYYVNQEYVMTGDESLESIVPVIKEVTVGEKSLEAIILAELQKQPEDENLTTTLENIKVLSVDIAEEIAYVNLAGDKLSGGSLQEALLLNQILYSLTEIEGVEAVQILVDGSKRETLMGHITIEEPLTRNDN</sequence>
<organism evidence="3 4">
    <name type="scientific">Natronincola ferrireducens</name>
    <dbReference type="NCBI Taxonomy" id="393762"/>
    <lineage>
        <taxon>Bacteria</taxon>
        <taxon>Bacillati</taxon>
        <taxon>Bacillota</taxon>
        <taxon>Clostridia</taxon>
        <taxon>Peptostreptococcales</taxon>
        <taxon>Natronincolaceae</taxon>
        <taxon>Natronincola</taxon>
    </lineage>
</organism>
<dbReference type="OrthoDB" id="1954033at2"/>
<keyword evidence="4" id="KW-1185">Reference proteome</keyword>
<proteinExistence type="predicted"/>
<name>A0A1G8XJC3_9FIRM</name>
<dbReference type="AlphaFoldDB" id="A0A1G8XJC3"/>
<feature type="domain" description="GerMN" evidence="2">
    <location>
        <begin position="92"/>
        <end position="176"/>
    </location>
</feature>
<dbReference type="PROSITE" id="PS51257">
    <property type="entry name" value="PROKAR_LIPOPROTEIN"/>
    <property type="match status" value="1"/>
</dbReference>